<dbReference type="Proteomes" id="UP000811246">
    <property type="component" value="Chromosome 12"/>
</dbReference>
<evidence type="ECO:0000256" key="1">
    <source>
        <dbReference type="SAM" id="MobiDB-lite"/>
    </source>
</evidence>
<evidence type="ECO:0000313" key="3">
    <source>
        <dbReference type="Proteomes" id="UP000811246"/>
    </source>
</evidence>
<organism evidence="2 3">
    <name type="scientific">Carya illinoinensis</name>
    <name type="common">Pecan</name>
    <dbReference type="NCBI Taxonomy" id="32201"/>
    <lineage>
        <taxon>Eukaryota</taxon>
        <taxon>Viridiplantae</taxon>
        <taxon>Streptophyta</taxon>
        <taxon>Embryophyta</taxon>
        <taxon>Tracheophyta</taxon>
        <taxon>Spermatophyta</taxon>
        <taxon>Magnoliopsida</taxon>
        <taxon>eudicotyledons</taxon>
        <taxon>Gunneridae</taxon>
        <taxon>Pentapetalae</taxon>
        <taxon>rosids</taxon>
        <taxon>fabids</taxon>
        <taxon>Fagales</taxon>
        <taxon>Juglandaceae</taxon>
        <taxon>Carya</taxon>
    </lineage>
</organism>
<feature type="compositionally biased region" description="Low complexity" evidence="1">
    <location>
        <begin position="68"/>
        <end position="78"/>
    </location>
</feature>
<comment type="caution">
    <text evidence="2">The sequence shown here is derived from an EMBL/GenBank/DDBJ whole genome shotgun (WGS) entry which is preliminary data.</text>
</comment>
<gene>
    <name evidence="2" type="ORF">I3842_12G007100</name>
</gene>
<protein>
    <submittedName>
        <fullName evidence="2">Uncharacterized protein</fullName>
    </submittedName>
</protein>
<accession>A0A922DF98</accession>
<dbReference type="AlphaFoldDB" id="A0A922DF98"/>
<sequence>MEIRMVLLSRPQLSFSKSMPLISLPLLYFNTLISLYPNFLSSLSDPQFQTAISEPHSNLPREIPLPSPGLSHLPLPSTTRRRRLSI</sequence>
<feature type="region of interest" description="Disordered" evidence="1">
    <location>
        <begin position="59"/>
        <end position="86"/>
    </location>
</feature>
<reference evidence="2" key="1">
    <citation type="submission" date="2021-01" db="EMBL/GenBank/DDBJ databases">
        <authorList>
            <person name="Lovell J.T."/>
            <person name="Bentley N."/>
            <person name="Bhattarai G."/>
            <person name="Jenkins J.W."/>
            <person name="Sreedasyam A."/>
            <person name="Alarcon Y."/>
            <person name="Bock C."/>
            <person name="Boston L."/>
            <person name="Carlson J."/>
            <person name="Cervantes K."/>
            <person name="Clermont K."/>
            <person name="Krom N."/>
            <person name="Kubenka K."/>
            <person name="Mamidi S."/>
            <person name="Mattison C."/>
            <person name="Monteros M."/>
            <person name="Pisani C."/>
            <person name="Plott C."/>
            <person name="Rajasekar S."/>
            <person name="Rhein H.S."/>
            <person name="Rohla C."/>
            <person name="Song M."/>
            <person name="Hilaire R.S."/>
            <person name="Shu S."/>
            <person name="Wells L."/>
            <person name="Wang X."/>
            <person name="Webber J."/>
            <person name="Heerema R.J."/>
            <person name="Klein P."/>
            <person name="Conner P."/>
            <person name="Grauke L."/>
            <person name="Grimwood J."/>
            <person name="Schmutz J."/>
            <person name="Randall J.J."/>
        </authorList>
    </citation>
    <scope>NUCLEOTIDE SEQUENCE</scope>
    <source>
        <tissue evidence="2">Leaf</tissue>
    </source>
</reference>
<proteinExistence type="predicted"/>
<name>A0A922DF98_CARIL</name>
<dbReference type="EMBL" id="CM031836">
    <property type="protein sequence ID" value="KAG6683328.1"/>
    <property type="molecule type" value="Genomic_DNA"/>
</dbReference>
<evidence type="ECO:0000313" key="2">
    <source>
        <dbReference type="EMBL" id="KAG6683328.1"/>
    </source>
</evidence>